<dbReference type="Gene3D" id="1.10.1660.10">
    <property type="match status" value="1"/>
</dbReference>
<keyword evidence="1" id="KW-0238">DNA-binding</keyword>
<reference evidence="5" key="1">
    <citation type="journal article" date="2019" name="Int. J. Syst. Evol. Microbiol.">
        <title>The Global Catalogue of Microorganisms (GCM) 10K type strain sequencing project: providing services to taxonomists for standard genome sequencing and annotation.</title>
        <authorList>
            <consortium name="The Broad Institute Genomics Platform"/>
            <consortium name="The Broad Institute Genome Sequencing Center for Infectious Disease"/>
            <person name="Wu L."/>
            <person name="Ma J."/>
        </authorList>
    </citation>
    <scope>NUCLEOTIDE SEQUENCE [LARGE SCALE GENOMIC DNA]</scope>
    <source>
        <strain evidence="5">NBRC 102520</strain>
    </source>
</reference>
<evidence type="ECO:0000313" key="4">
    <source>
        <dbReference type="EMBL" id="GLR89986.1"/>
    </source>
</evidence>
<dbReference type="PANTHER" id="PTHR30204:SF90">
    <property type="entry name" value="HTH-TYPE TRANSCRIPTIONAL ACTIVATOR MTA"/>
    <property type="match status" value="1"/>
</dbReference>
<protein>
    <recommendedName>
        <fullName evidence="3">HTH merR-type domain-containing protein</fullName>
    </recommendedName>
</protein>
<dbReference type="InterPro" id="IPR000551">
    <property type="entry name" value="MerR-type_HTH_dom"/>
</dbReference>
<evidence type="ECO:0000256" key="2">
    <source>
        <dbReference type="SAM" id="MobiDB-lite"/>
    </source>
</evidence>
<sequence>MTVRALRHYEHTGLLAASQRTGGGHRIYDCESVRRVYHILALRELGFSLQEIRRAMEGRSSLPNLLSEQLERAELQVARATKLRDRLRNITKNTESNVSVDELPARLDAMSQDGCGHTRRRARAPDDADR</sequence>
<proteinExistence type="predicted"/>
<evidence type="ECO:0000259" key="3">
    <source>
        <dbReference type="PROSITE" id="PS50937"/>
    </source>
</evidence>
<dbReference type="EMBL" id="BSOW01000030">
    <property type="protein sequence ID" value="GLR89986.1"/>
    <property type="molecule type" value="Genomic_DNA"/>
</dbReference>
<dbReference type="PROSITE" id="PS50937">
    <property type="entry name" value="HTH_MERR_2"/>
    <property type="match status" value="1"/>
</dbReference>
<comment type="caution">
    <text evidence="4">The sequence shown here is derived from an EMBL/GenBank/DDBJ whole genome shotgun (WGS) entry which is preliminary data.</text>
</comment>
<dbReference type="SUPFAM" id="SSF46955">
    <property type="entry name" value="Putative DNA-binding domain"/>
    <property type="match status" value="1"/>
</dbReference>
<dbReference type="SMART" id="SM00422">
    <property type="entry name" value="HTH_MERR"/>
    <property type="match status" value="1"/>
</dbReference>
<evidence type="ECO:0000313" key="5">
    <source>
        <dbReference type="Proteomes" id="UP001156905"/>
    </source>
</evidence>
<organism evidence="4 5">
    <name type="scientific">Bradyrhizobium iriomotense</name>
    <dbReference type="NCBI Taxonomy" id="441950"/>
    <lineage>
        <taxon>Bacteria</taxon>
        <taxon>Pseudomonadati</taxon>
        <taxon>Pseudomonadota</taxon>
        <taxon>Alphaproteobacteria</taxon>
        <taxon>Hyphomicrobiales</taxon>
        <taxon>Nitrobacteraceae</taxon>
        <taxon>Bradyrhizobium</taxon>
    </lineage>
</organism>
<dbReference type="Pfam" id="PF13411">
    <property type="entry name" value="MerR_1"/>
    <property type="match status" value="1"/>
</dbReference>
<dbReference type="InterPro" id="IPR009061">
    <property type="entry name" value="DNA-bd_dom_put_sf"/>
</dbReference>
<feature type="region of interest" description="Disordered" evidence="2">
    <location>
        <begin position="93"/>
        <end position="130"/>
    </location>
</feature>
<accession>A0ABQ6B938</accession>
<dbReference type="PANTHER" id="PTHR30204">
    <property type="entry name" value="REDOX-CYCLING DRUG-SENSING TRANSCRIPTIONAL ACTIVATOR SOXR"/>
    <property type="match status" value="1"/>
</dbReference>
<name>A0ABQ6B938_9BRAD</name>
<keyword evidence="5" id="KW-1185">Reference proteome</keyword>
<dbReference type="Proteomes" id="UP001156905">
    <property type="component" value="Unassembled WGS sequence"/>
</dbReference>
<feature type="domain" description="HTH merR-type" evidence="3">
    <location>
        <begin position="1"/>
        <end position="58"/>
    </location>
</feature>
<gene>
    <name evidence="4" type="ORF">GCM10007857_67000</name>
</gene>
<evidence type="ECO:0000256" key="1">
    <source>
        <dbReference type="ARBA" id="ARBA00023125"/>
    </source>
</evidence>
<dbReference type="InterPro" id="IPR047057">
    <property type="entry name" value="MerR_fam"/>
</dbReference>